<dbReference type="Pfam" id="PF10938">
    <property type="entry name" value="YfdX"/>
    <property type="match status" value="1"/>
</dbReference>
<evidence type="ECO:0008006" key="4">
    <source>
        <dbReference type="Google" id="ProtNLM"/>
    </source>
</evidence>
<dbReference type="RefSeq" id="WP_082862303.1">
    <property type="nucleotide sequence ID" value="NZ_FCOA02000004.1"/>
</dbReference>
<evidence type="ECO:0000313" key="2">
    <source>
        <dbReference type="EMBL" id="SAK51785.1"/>
    </source>
</evidence>
<name>A0A158A205_9BURK</name>
<keyword evidence="3" id="KW-1185">Reference proteome</keyword>
<feature type="chain" id="PRO_5007620141" description="YfdX protein" evidence="1">
    <location>
        <begin position="26"/>
        <end position="243"/>
    </location>
</feature>
<proteinExistence type="predicted"/>
<dbReference type="AlphaFoldDB" id="A0A158A205"/>
<protein>
    <recommendedName>
        <fullName evidence="4">YfdX protein</fullName>
    </recommendedName>
</protein>
<accession>A0A158A205</accession>
<evidence type="ECO:0000313" key="3">
    <source>
        <dbReference type="Proteomes" id="UP000054851"/>
    </source>
</evidence>
<dbReference type="STRING" id="1777140.AWB79_01785"/>
<feature type="signal peptide" evidence="1">
    <location>
        <begin position="1"/>
        <end position="25"/>
    </location>
</feature>
<dbReference type="OrthoDB" id="6506866at2"/>
<dbReference type="Proteomes" id="UP000054851">
    <property type="component" value="Unassembled WGS sequence"/>
</dbReference>
<dbReference type="EMBL" id="FCOA02000004">
    <property type="protein sequence ID" value="SAK51785.1"/>
    <property type="molecule type" value="Genomic_DNA"/>
</dbReference>
<comment type="caution">
    <text evidence="2">The sequence shown here is derived from an EMBL/GenBank/DDBJ whole genome shotgun (WGS) entry which is preliminary data.</text>
</comment>
<evidence type="ECO:0000256" key="1">
    <source>
        <dbReference type="SAM" id="SignalP"/>
    </source>
</evidence>
<organism evidence="2 3">
    <name type="scientific">Caballeronia hypogeia</name>
    <dbReference type="NCBI Taxonomy" id="1777140"/>
    <lineage>
        <taxon>Bacteria</taxon>
        <taxon>Pseudomonadati</taxon>
        <taxon>Pseudomonadota</taxon>
        <taxon>Betaproteobacteria</taxon>
        <taxon>Burkholderiales</taxon>
        <taxon>Burkholderiaceae</taxon>
        <taxon>Caballeronia</taxon>
    </lineage>
</organism>
<keyword evidence="1" id="KW-0732">Signal</keyword>
<dbReference type="Gene3D" id="1.20.120.1940">
    <property type="entry name" value="YfdX protein domain"/>
    <property type="match status" value="1"/>
</dbReference>
<reference evidence="2" key="1">
    <citation type="submission" date="2016-01" db="EMBL/GenBank/DDBJ databases">
        <authorList>
            <person name="Peeters C."/>
        </authorList>
    </citation>
    <scope>NUCLEOTIDE SEQUENCE</scope>
    <source>
        <strain evidence="2">LMG 29322</strain>
    </source>
</reference>
<gene>
    <name evidence="2" type="ORF">AWB79_01785</name>
</gene>
<dbReference type="InterPro" id="IPR021236">
    <property type="entry name" value="Uncharacterised_YfdX"/>
</dbReference>
<sequence length="243" mass="25803">MKRHQVFAVTCALFTAAVCGTTVQAAESPRNVGADMGKVSGKGNEAFQQIELARLAIFNGQGAKAATLVKAAQKSLLQAQADNTAFTAAEKDLKLPPSASSVPRNEPDVARVSRTMVWLPVGADVTITDKLAQPSGKSRAVASANEHIKQGQRDQALNALKVANINVAYTMELVPLKLVMADVDDAARLISRHKYYEANDALHEALASVRYDWVDLDAVPQPASTAQLAAKTADHPASSSSTR</sequence>
<dbReference type="Gene3D" id="6.10.250.2140">
    <property type="match status" value="1"/>
</dbReference>